<dbReference type="InParanoid" id="A0A1Z5JRE7"/>
<dbReference type="GO" id="GO:0016197">
    <property type="term" value="P:endosomal transport"/>
    <property type="evidence" value="ECO:0007669"/>
    <property type="project" value="TreeGrafter"/>
</dbReference>
<dbReference type="GO" id="GO:0031902">
    <property type="term" value="C:late endosome membrane"/>
    <property type="evidence" value="ECO:0007669"/>
    <property type="project" value="TreeGrafter"/>
</dbReference>
<dbReference type="InterPro" id="IPR029063">
    <property type="entry name" value="SAM-dependent_MTases_sf"/>
</dbReference>
<gene>
    <name evidence="3" type="ORF">FisN_7Lh318</name>
</gene>
<dbReference type="SUPFAM" id="SSF53335">
    <property type="entry name" value="S-adenosyl-L-methionine-dependent methyltransferases"/>
    <property type="match status" value="1"/>
</dbReference>
<dbReference type="GO" id="GO:0005886">
    <property type="term" value="C:plasma membrane"/>
    <property type="evidence" value="ECO:0007669"/>
    <property type="project" value="TreeGrafter"/>
</dbReference>
<comment type="caution">
    <text evidence="3">The sequence shown here is derived from an EMBL/GenBank/DDBJ whole genome shotgun (WGS) entry which is preliminary data.</text>
</comment>
<keyword evidence="4" id="KW-1185">Reference proteome</keyword>
<sequence>MPSPRVPSPRQNRLKTTRFFGPSWLVCFLGGCLVGYWQGNSVDVLTFKSSSTNNNNHHHYNNHTTINHNNDDGWRQIDVFYGKAPTTNQTWFSQAAQDELVIGLLHGKRDGYFIDLAANDALLLSNTYALEQRYGWHGLCIEPNPIYWKNLSYYRSCHTVAAVVGAERMQPVYFRYEAGDHGGIADAGFDNGKRWQRSSELAYTVTLQEIFQRYQVPHDIDYLSLDVEGAETFVLQQFPLSEYRIKIITAERLKGDIRVYLKQHGYEFVEKLTRWGESLWVHSSVKEELDWSVLTRLQFPRG</sequence>
<dbReference type="GO" id="GO:0005794">
    <property type="term" value="C:Golgi apparatus"/>
    <property type="evidence" value="ECO:0007669"/>
    <property type="project" value="TreeGrafter"/>
</dbReference>
<evidence type="ECO:0000313" key="4">
    <source>
        <dbReference type="Proteomes" id="UP000198406"/>
    </source>
</evidence>
<dbReference type="AlphaFoldDB" id="A0A1Z5JRE7"/>
<dbReference type="Gene3D" id="3.40.50.150">
    <property type="entry name" value="Vaccinia Virus protein VP39"/>
    <property type="match status" value="1"/>
</dbReference>
<evidence type="ECO:0000313" key="3">
    <source>
        <dbReference type="EMBL" id="GAX16587.1"/>
    </source>
</evidence>
<name>A0A1Z5JRE7_FISSO</name>
<dbReference type="OrthoDB" id="6352234at2759"/>
<feature type="domain" description="Methyltransferase FkbM" evidence="2">
    <location>
        <begin position="117"/>
        <end position="268"/>
    </location>
</feature>
<proteinExistence type="predicted"/>
<reference evidence="3 4" key="1">
    <citation type="journal article" date="2015" name="Plant Cell">
        <title>Oil accumulation by the oleaginous diatom Fistulifera solaris as revealed by the genome and transcriptome.</title>
        <authorList>
            <person name="Tanaka T."/>
            <person name="Maeda Y."/>
            <person name="Veluchamy A."/>
            <person name="Tanaka M."/>
            <person name="Abida H."/>
            <person name="Marechal E."/>
            <person name="Bowler C."/>
            <person name="Muto M."/>
            <person name="Sunaga Y."/>
            <person name="Tanaka M."/>
            <person name="Yoshino T."/>
            <person name="Taniguchi T."/>
            <person name="Fukuda Y."/>
            <person name="Nemoto M."/>
            <person name="Matsumoto M."/>
            <person name="Wong P.S."/>
            <person name="Aburatani S."/>
            <person name="Fujibuchi W."/>
        </authorList>
    </citation>
    <scope>NUCLEOTIDE SEQUENCE [LARGE SCALE GENOMIC DNA]</scope>
    <source>
        <strain evidence="3 4">JPCC DA0580</strain>
    </source>
</reference>
<dbReference type="Pfam" id="PF05050">
    <property type="entry name" value="Methyltransf_21"/>
    <property type="match status" value="1"/>
</dbReference>
<keyword evidence="1" id="KW-1133">Transmembrane helix</keyword>
<evidence type="ECO:0000259" key="2">
    <source>
        <dbReference type="Pfam" id="PF05050"/>
    </source>
</evidence>
<dbReference type="PANTHER" id="PTHR34009:SF2">
    <property type="entry name" value="PROTEIN STAR"/>
    <property type="match status" value="1"/>
</dbReference>
<dbReference type="EMBL" id="BDSP01000107">
    <property type="protein sequence ID" value="GAX16587.1"/>
    <property type="molecule type" value="Genomic_DNA"/>
</dbReference>
<dbReference type="Proteomes" id="UP000198406">
    <property type="component" value="Unassembled WGS sequence"/>
</dbReference>
<dbReference type="PROSITE" id="PS51257">
    <property type="entry name" value="PROKAR_LIPOPROTEIN"/>
    <property type="match status" value="1"/>
</dbReference>
<accession>A0A1Z5JRE7</accession>
<organism evidence="3 4">
    <name type="scientific">Fistulifera solaris</name>
    <name type="common">Oleaginous diatom</name>
    <dbReference type="NCBI Taxonomy" id="1519565"/>
    <lineage>
        <taxon>Eukaryota</taxon>
        <taxon>Sar</taxon>
        <taxon>Stramenopiles</taxon>
        <taxon>Ochrophyta</taxon>
        <taxon>Bacillariophyta</taxon>
        <taxon>Bacillariophyceae</taxon>
        <taxon>Bacillariophycidae</taxon>
        <taxon>Naviculales</taxon>
        <taxon>Naviculaceae</taxon>
        <taxon>Fistulifera</taxon>
    </lineage>
</organism>
<dbReference type="GO" id="GO:0006888">
    <property type="term" value="P:endoplasmic reticulum to Golgi vesicle-mediated transport"/>
    <property type="evidence" value="ECO:0007669"/>
    <property type="project" value="TreeGrafter"/>
</dbReference>
<feature type="transmembrane region" description="Helical" evidence="1">
    <location>
        <begin position="20"/>
        <end position="39"/>
    </location>
</feature>
<dbReference type="InterPro" id="IPR006342">
    <property type="entry name" value="FkbM_mtfrase"/>
</dbReference>
<keyword evidence="1" id="KW-0472">Membrane</keyword>
<protein>
    <recommendedName>
        <fullName evidence="2">Methyltransferase FkbM domain-containing protein</fullName>
    </recommendedName>
</protein>
<keyword evidence="1" id="KW-0812">Transmembrane</keyword>
<dbReference type="InterPro" id="IPR053202">
    <property type="entry name" value="EGF_Rcpt_Signaling_Reg"/>
</dbReference>
<dbReference type="PANTHER" id="PTHR34009">
    <property type="entry name" value="PROTEIN STAR"/>
    <property type="match status" value="1"/>
</dbReference>
<evidence type="ECO:0000256" key="1">
    <source>
        <dbReference type="SAM" id="Phobius"/>
    </source>
</evidence>
<dbReference type="GO" id="GO:0005789">
    <property type="term" value="C:endoplasmic reticulum membrane"/>
    <property type="evidence" value="ECO:0007669"/>
    <property type="project" value="TreeGrafter"/>
</dbReference>